<sequence>MRRGPVPRRRDSRRSKRGLLILTAVSPNPIPVSGPTVTAPLSVAQAQELLALLREGAGHARAAGALPSPEELPSAGQVAEALDASRLSDEGLSAHAVAVRNDLAALDTTVTHQLTELLSTARTALHHLGVPTAPGQWDRDHWLTRALSDRLSRSNLLLWRRVSAAADQLAAVTADLERLGLRRVIVPDDLTEGCTT</sequence>
<proteinExistence type="predicted"/>
<protein>
    <submittedName>
        <fullName evidence="1">Uncharacterized protein</fullName>
    </submittedName>
</protein>
<organism evidence="1 2">
    <name type="scientific">Streptomyces umbrinus</name>
    <dbReference type="NCBI Taxonomy" id="67370"/>
    <lineage>
        <taxon>Bacteria</taxon>
        <taxon>Bacillati</taxon>
        <taxon>Actinomycetota</taxon>
        <taxon>Actinomycetes</taxon>
        <taxon>Kitasatosporales</taxon>
        <taxon>Streptomycetaceae</taxon>
        <taxon>Streptomyces</taxon>
        <taxon>Streptomyces phaeochromogenes group</taxon>
    </lineage>
</organism>
<reference evidence="1 2" key="1">
    <citation type="submission" date="2023-07" db="EMBL/GenBank/DDBJ databases">
        <title>Comparative genomics of wheat-associated soil bacteria to identify genetic determinants of phenazine resistance.</title>
        <authorList>
            <person name="Mouncey N."/>
        </authorList>
    </citation>
    <scope>NUCLEOTIDE SEQUENCE [LARGE SCALE GENOMIC DNA]</scope>
    <source>
        <strain evidence="1 2">V2I4</strain>
    </source>
</reference>
<dbReference type="Proteomes" id="UP001230328">
    <property type="component" value="Unassembled WGS sequence"/>
</dbReference>
<accession>A0ABU0TAL6</accession>
<comment type="caution">
    <text evidence="1">The sequence shown here is derived from an EMBL/GenBank/DDBJ whole genome shotgun (WGS) entry which is preliminary data.</text>
</comment>
<evidence type="ECO:0000313" key="1">
    <source>
        <dbReference type="EMBL" id="MDQ1032738.1"/>
    </source>
</evidence>
<gene>
    <name evidence="1" type="ORF">QF035_010320</name>
</gene>
<evidence type="ECO:0000313" key="2">
    <source>
        <dbReference type="Proteomes" id="UP001230328"/>
    </source>
</evidence>
<keyword evidence="2" id="KW-1185">Reference proteome</keyword>
<name>A0ABU0TAL6_9ACTN</name>
<dbReference type="EMBL" id="JAUSZI010000002">
    <property type="protein sequence ID" value="MDQ1032738.1"/>
    <property type="molecule type" value="Genomic_DNA"/>
</dbReference>